<reference evidence="3 4" key="1">
    <citation type="journal article" date="2016" name="J. Microbiol.">
        <title>Dankookia rubra gen. nov., sp. nov., an alphaproteobacterium isolated from sediment of a shallow stream.</title>
        <authorList>
            <person name="Kim W.H."/>
            <person name="Kim D.H."/>
            <person name="Kang K."/>
            <person name="Ahn T.Y."/>
        </authorList>
    </citation>
    <scope>NUCLEOTIDE SEQUENCE [LARGE SCALE GENOMIC DNA]</scope>
    <source>
        <strain evidence="3 4">JCM30602</strain>
    </source>
</reference>
<dbReference type="Gene3D" id="3.40.50.1820">
    <property type="entry name" value="alpha/beta hydrolase"/>
    <property type="match status" value="1"/>
</dbReference>
<accession>A0A4R5QGK6</accession>
<evidence type="ECO:0000313" key="3">
    <source>
        <dbReference type="EMBL" id="TDH61701.1"/>
    </source>
</evidence>
<protein>
    <submittedName>
        <fullName evidence="3">Alpha/beta hydrolase</fullName>
    </submittedName>
</protein>
<evidence type="ECO:0000259" key="2">
    <source>
        <dbReference type="Pfam" id="PF00561"/>
    </source>
</evidence>
<gene>
    <name evidence="3" type="ORF">E2C06_15370</name>
</gene>
<sequence length="342" mass="37442">MDQPWREGVVRTARHTSFYLDCGPADGPLLIFLHGWPELSISWRHQLPCFAAMGFRCIAPDMRGYGRSSVHPAPADYALEPIAADMVELLAGLGRERAVWIGHDWGSPVVWSLAAHHPHRCLAVANLCVPYLPAGFALPNLVPLVDRRTYPAAEYPAGQWDYQFFYEENPARARTVFEADVDATVRALFRRGNPAARGKPGRTATIRRDGGWFGGADRAPDVPLDEAVLTPADHSRYVAALSRTGFAGPDSWYLNHAANAAYAARAPDGGRLAVPVLFLHGAYDTTCETMDSDLARPMRQACADLTEAVVPSGHWMAQERPAAVNAALARWLAQRVPTAWPG</sequence>
<organism evidence="3 4">
    <name type="scientific">Dankookia rubra</name>
    <dbReference type="NCBI Taxonomy" id="1442381"/>
    <lineage>
        <taxon>Bacteria</taxon>
        <taxon>Pseudomonadati</taxon>
        <taxon>Pseudomonadota</taxon>
        <taxon>Alphaproteobacteria</taxon>
        <taxon>Acetobacterales</taxon>
        <taxon>Roseomonadaceae</taxon>
        <taxon>Dankookia</taxon>
    </lineage>
</organism>
<dbReference type="PANTHER" id="PTHR43329">
    <property type="entry name" value="EPOXIDE HYDROLASE"/>
    <property type="match status" value="1"/>
</dbReference>
<dbReference type="Pfam" id="PF00561">
    <property type="entry name" value="Abhydrolase_1"/>
    <property type="match status" value="1"/>
</dbReference>
<dbReference type="InterPro" id="IPR000639">
    <property type="entry name" value="Epox_hydrolase-like"/>
</dbReference>
<feature type="domain" description="AB hydrolase-1" evidence="2">
    <location>
        <begin position="28"/>
        <end position="317"/>
    </location>
</feature>
<dbReference type="AlphaFoldDB" id="A0A4R5QGK6"/>
<dbReference type="GO" id="GO:0016787">
    <property type="term" value="F:hydrolase activity"/>
    <property type="evidence" value="ECO:0007669"/>
    <property type="project" value="UniProtKB-KW"/>
</dbReference>
<keyword evidence="1 3" id="KW-0378">Hydrolase</keyword>
<dbReference type="OrthoDB" id="9812774at2"/>
<dbReference type="InterPro" id="IPR029058">
    <property type="entry name" value="AB_hydrolase_fold"/>
</dbReference>
<dbReference type="InterPro" id="IPR000073">
    <property type="entry name" value="AB_hydrolase_1"/>
</dbReference>
<evidence type="ECO:0000313" key="4">
    <source>
        <dbReference type="Proteomes" id="UP000295096"/>
    </source>
</evidence>
<proteinExistence type="predicted"/>
<dbReference type="RefSeq" id="WP_133289489.1">
    <property type="nucleotide sequence ID" value="NZ_SMSJ01000018.1"/>
</dbReference>
<name>A0A4R5QGK6_9PROT</name>
<dbReference type="EMBL" id="SMSJ01000018">
    <property type="protein sequence ID" value="TDH61701.1"/>
    <property type="molecule type" value="Genomic_DNA"/>
</dbReference>
<evidence type="ECO:0000256" key="1">
    <source>
        <dbReference type="ARBA" id="ARBA00022801"/>
    </source>
</evidence>
<dbReference type="SUPFAM" id="SSF53474">
    <property type="entry name" value="alpha/beta-Hydrolases"/>
    <property type="match status" value="1"/>
</dbReference>
<keyword evidence="4" id="KW-1185">Reference proteome</keyword>
<dbReference type="Proteomes" id="UP000295096">
    <property type="component" value="Unassembled WGS sequence"/>
</dbReference>
<comment type="caution">
    <text evidence="3">The sequence shown here is derived from an EMBL/GenBank/DDBJ whole genome shotgun (WGS) entry which is preliminary data.</text>
</comment>
<dbReference type="PRINTS" id="PR00412">
    <property type="entry name" value="EPOXHYDRLASE"/>
</dbReference>